<dbReference type="OrthoDB" id="9763644at2"/>
<evidence type="ECO:0000256" key="3">
    <source>
        <dbReference type="ARBA" id="ARBA00022840"/>
    </source>
</evidence>
<dbReference type="InterPro" id="IPR014015">
    <property type="entry name" value="Helicase_SF3_DNA-vir"/>
</dbReference>
<dbReference type="InterPro" id="IPR027417">
    <property type="entry name" value="P-loop_NTPase"/>
</dbReference>
<dbReference type="SMART" id="SM00885">
    <property type="entry name" value="D5_N"/>
    <property type="match status" value="1"/>
</dbReference>
<dbReference type="InterPro" id="IPR014818">
    <property type="entry name" value="Phage/plasmid_primase_P4_C"/>
</dbReference>
<keyword evidence="2" id="KW-0378">Hydrolase</keyword>
<dbReference type="PROSITE" id="PS51206">
    <property type="entry name" value="SF3_HELICASE_1"/>
    <property type="match status" value="1"/>
</dbReference>
<dbReference type="GO" id="GO:0016787">
    <property type="term" value="F:hydrolase activity"/>
    <property type="evidence" value="ECO:0007669"/>
    <property type="project" value="UniProtKB-KW"/>
</dbReference>
<dbReference type="PANTHER" id="PTHR35372">
    <property type="entry name" value="ATP BINDING PROTEIN-RELATED"/>
    <property type="match status" value="1"/>
</dbReference>
<organism evidence="5 6">
    <name type="scientific">Hansschlegelia zhihuaiae</name>
    <dbReference type="NCBI Taxonomy" id="405005"/>
    <lineage>
        <taxon>Bacteria</taxon>
        <taxon>Pseudomonadati</taxon>
        <taxon>Pseudomonadota</taxon>
        <taxon>Alphaproteobacteria</taxon>
        <taxon>Hyphomicrobiales</taxon>
        <taxon>Methylopilaceae</taxon>
        <taxon>Hansschlegelia</taxon>
    </lineage>
</organism>
<dbReference type="Gene3D" id="3.40.50.300">
    <property type="entry name" value="P-loop containing nucleotide triphosphate hydrolases"/>
    <property type="match status" value="1"/>
</dbReference>
<dbReference type="SUPFAM" id="SSF52540">
    <property type="entry name" value="P-loop containing nucleoside triphosphate hydrolases"/>
    <property type="match status" value="1"/>
</dbReference>
<dbReference type="AlphaFoldDB" id="A0A4Q0M9K8"/>
<evidence type="ECO:0000313" key="5">
    <source>
        <dbReference type="EMBL" id="RXF69898.1"/>
    </source>
</evidence>
<evidence type="ECO:0000313" key="6">
    <source>
        <dbReference type="Proteomes" id="UP000289708"/>
    </source>
</evidence>
<proteinExistence type="predicted"/>
<dbReference type="Pfam" id="PF08706">
    <property type="entry name" value="D5_N"/>
    <property type="match status" value="1"/>
</dbReference>
<dbReference type="Proteomes" id="UP000289708">
    <property type="component" value="Unassembled WGS sequence"/>
</dbReference>
<gene>
    <name evidence="5" type="ORF">EK403_18150</name>
</gene>
<feature type="domain" description="SF3 helicase" evidence="4">
    <location>
        <begin position="448"/>
        <end position="607"/>
    </location>
</feature>
<protein>
    <recommendedName>
        <fullName evidence="4">SF3 helicase domain-containing protein</fullName>
    </recommendedName>
</protein>
<name>A0A4Q0M9K8_9HYPH</name>
<dbReference type="Pfam" id="PF19263">
    <property type="entry name" value="DUF5906"/>
    <property type="match status" value="1"/>
</dbReference>
<evidence type="ECO:0000259" key="4">
    <source>
        <dbReference type="PROSITE" id="PS51206"/>
    </source>
</evidence>
<dbReference type="GO" id="GO:0005524">
    <property type="term" value="F:ATP binding"/>
    <property type="evidence" value="ECO:0007669"/>
    <property type="project" value="UniProtKB-KW"/>
</dbReference>
<comment type="caution">
    <text evidence="5">The sequence shown here is derived from an EMBL/GenBank/DDBJ whole genome shotgun (WGS) entry which is preliminary data.</text>
</comment>
<dbReference type="EMBL" id="RYFI01000020">
    <property type="protein sequence ID" value="RXF69898.1"/>
    <property type="molecule type" value="Genomic_DNA"/>
</dbReference>
<reference evidence="5 6" key="1">
    <citation type="submission" date="2018-12" db="EMBL/GenBank/DDBJ databases">
        <title>bacterium Hansschlegelia zhihuaiae S113.</title>
        <authorList>
            <person name="He J."/>
        </authorList>
    </citation>
    <scope>NUCLEOTIDE SEQUENCE [LARGE SCALE GENOMIC DNA]</scope>
    <source>
        <strain evidence="5 6">S 113</strain>
    </source>
</reference>
<keyword evidence="3" id="KW-0067">ATP-binding</keyword>
<dbReference type="PANTHER" id="PTHR35372:SF2">
    <property type="entry name" value="SF3 HELICASE DOMAIN-CONTAINING PROTEIN"/>
    <property type="match status" value="1"/>
</dbReference>
<evidence type="ECO:0000256" key="1">
    <source>
        <dbReference type="ARBA" id="ARBA00022741"/>
    </source>
</evidence>
<sequence length="730" mass="81824">MKEPRLTVARSAGATSSTKTRTLAVIVDTDKAIHGLSQIIDDNRWLVWKDVLRGNGRTKVPYAARSGREASSNDPETWASLECAQRAAREYDGVGLVLGELADGRALGGIDLDSCLDIETRRFSREAREIVARFDTYSEVSPSRRGVKLFFFYNPADLAPLRKLTKTDWSKSFSRGSHDEIALHLGGRYFAVTGRQMDQPFPVELRTVPLEDLRWLIEEAGPAFLGRKASKSRDESRSGRAFRLAIRVRAEGGAFRDFEKELGRNSDLAEWAQESGERGVGRAWERAPKLDDLSESSVAQTFAECFADELRFDHDAKSWFVWNGARWRRDKTRCAFHYAASLAAELAKGNPKAKALLRKTAASGVEALAQANPALAITSDEWDRDPYLFGTPGGVVELRTGLLRPARREDMISKCSVVAPVPLERFDPATDCPQWIRFIREATNSDPEVITYLQKVAGYCLTGDTKEHALFFLYGDGGRGKGTFLNTLQAVLGDYATTAPVSTFERRAFTEHPTELARLVGARLVVTSETTEGSTWNSQRITQITGGDVVAARFLHKDFFEYTPQFKLTVMGNHRPALSSVNDAIRRRFNIIEFNVKPARPDPDLTTKLKRERAGILSWALQGCLVWQREGLAKPKAVQAATNDYFEAENDIGRWLAERCDLDAENVETSQRLWESWNDWCAENGVKERYSRTRTFPIKLKEAGFSKAELLGRNRGAGWRGVRARDGFDD</sequence>
<dbReference type="NCBIfam" id="TIGR01613">
    <property type="entry name" value="primase_Cterm"/>
    <property type="match status" value="1"/>
</dbReference>
<accession>A0A4Q0M9K8</accession>
<dbReference type="InterPro" id="IPR051620">
    <property type="entry name" value="ORF904-like_C"/>
</dbReference>
<dbReference type="InterPro" id="IPR045455">
    <property type="entry name" value="NrS-1_pol-like_helicase"/>
</dbReference>
<evidence type="ECO:0000256" key="2">
    <source>
        <dbReference type="ARBA" id="ARBA00022801"/>
    </source>
</evidence>
<keyword evidence="6" id="KW-1185">Reference proteome</keyword>
<keyword evidence="1" id="KW-0547">Nucleotide-binding</keyword>
<dbReference type="InterPro" id="IPR006500">
    <property type="entry name" value="Helicase_put_C_phage/plasmid"/>
</dbReference>